<accession>A0A183UUF0</accession>
<keyword evidence="2 4" id="KW-0802">TPR repeat</keyword>
<keyword evidence="6" id="KW-1185">Reference proteome</keyword>
<dbReference type="PROSITE" id="PS50005">
    <property type="entry name" value="TPR"/>
    <property type="match status" value="3"/>
</dbReference>
<feature type="repeat" description="TPR" evidence="4">
    <location>
        <begin position="432"/>
        <end position="465"/>
    </location>
</feature>
<name>A0A183UUF0_TOXCA</name>
<evidence type="ECO:0000256" key="2">
    <source>
        <dbReference type="ARBA" id="ARBA00022803"/>
    </source>
</evidence>
<reference evidence="7" key="1">
    <citation type="submission" date="2016-06" db="UniProtKB">
        <authorList>
            <consortium name="WormBaseParasite"/>
        </authorList>
    </citation>
    <scope>IDENTIFICATION</scope>
</reference>
<evidence type="ECO:0000313" key="7">
    <source>
        <dbReference type="WBParaSite" id="TCNE_0001212001-mRNA-1"/>
    </source>
</evidence>
<dbReference type="PANTHER" id="PTHR16193:SF0">
    <property type="entry name" value="TETRATRICOPEPTIDE REPEAT PROTEIN 27"/>
    <property type="match status" value="1"/>
</dbReference>
<dbReference type="Gene3D" id="1.25.40.10">
    <property type="entry name" value="Tetratricopeptide repeat domain"/>
    <property type="match status" value="1"/>
</dbReference>
<sequence length="667" mass="75999">MVVDRGEHIADSYEHNVCVCRCMQLWQCLLDEPAIELKKIAEDVEERIFSSEQNDNVTCEFLLERFYARLYYYEYSKAETYLNEAIGRANLDMELCGVLGKRTKFQRVNIPQLIAKASSLMVTDRGRSQDDEEWQSIRLPTNVLLDDDTLLENVSVLEASEGKARFQPVQLACILARCAFEASTQHNDQLLRERCSAYVDKVISEGCNWAVQASALLWRCTLEKENKRRVQRSCLQAEHLAKLMDAFDDPSSYNEKRGRTALVLASGLLPSWRVHTLHAQILRSLGCTAEALRIYEKQEAWDDVIECYKSLGQLEKAEHLLLSVCKIWSRADIEHKLLETRVGTWPVWCEGGTIVVRKLNYPTVAVSQLTAKMSTVSPAATSPCLWGRRVELSNGRCARAFRSLGELMMIRHQYAVAYDNLQRGLQLQPIKLGTWFNLGHCAWKMEHWREAASAYHRCVQLEPEHFEAWNNLSAAYIRLGQKARAKTILQEALKFNYEHAKMWENYLLLCVDTNDFAGAIRALHRLLDLKGKHEDDEVLEAVVAQIMKFVKSKDDSANHMKKEMCKLLARMASKQTFSPKNWYSEEEQCCVVLNAAVDVLKQKQRLAELNNTDPTDMASKLRVTARPLVAIVEKTYGIDASSATSNTLKSALADVKGFITNADAQRL</sequence>
<dbReference type="InterPro" id="IPR011990">
    <property type="entry name" value="TPR-like_helical_dom_sf"/>
</dbReference>
<dbReference type="SUPFAM" id="SSF48452">
    <property type="entry name" value="TPR-like"/>
    <property type="match status" value="1"/>
</dbReference>
<proteinExistence type="inferred from homology"/>
<dbReference type="Proteomes" id="UP000050794">
    <property type="component" value="Unassembled WGS sequence"/>
</dbReference>
<dbReference type="WBParaSite" id="TCNE_0001212001-mRNA-1">
    <property type="protein sequence ID" value="TCNE_0001212001-mRNA-1"/>
    <property type="gene ID" value="TCNE_0001212001"/>
</dbReference>
<dbReference type="PANTHER" id="PTHR16193">
    <property type="entry name" value="TETRATRICOPEPTIDE REPEAT PROTEIN 27"/>
    <property type="match status" value="1"/>
</dbReference>
<keyword evidence="1" id="KW-0677">Repeat</keyword>
<dbReference type="InterPro" id="IPR019734">
    <property type="entry name" value="TPR_rpt"/>
</dbReference>
<dbReference type="AlphaFoldDB" id="A0A183UUF0"/>
<dbReference type="Pfam" id="PF14559">
    <property type="entry name" value="TPR_19"/>
    <property type="match status" value="1"/>
</dbReference>
<evidence type="ECO:0000313" key="5">
    <source>
        <dbReference type="EMBL" id="VDM43441.1"/>
    </source>
</evidence>
<dbReference type="SMART" id="SM00028">
    <property type="entry name" value="TPR"/>
    <property type="match status" value="3"/>
</dbReference>
<dbReference type="EMBL" id="UYWY01021124">
    <property type="protein sequence ID" value="VDM43441.1"/>
    <property type="molecule type" value="Genomic_DNA"/>
</dbReference>
<evidence type="ECO:0000256" key="1">
    <source>
        <dbReference type="ARBA" id="ARBA00022737"/>
    </source>
</evidence>
<feature type="repeat" description="TPR" evidence="4">
    <location>
        <begin position="398"/>
        <end position="431"/>
    </location>
</feature>
<gene>
    <name evidence="5" type="ORF">TCNE_LOCUS12120</name>
</gene>
<protein>
    <submittedName>
        <fullName evidence="7">TPR_REGION domain-containing protein</fullName>
    </submittedName>
</protein>
<evidence type="ECO:0000256" key="3">
    <source>
        <dbReference type="ARBA" id="ARBA00024020"/>
    </source>
</evidence>
<reference evidence="5 6" key="2">
    <citation type="submission" date="2018-11" db="EMBL/GenBank/DDBJ databases">
        <authorList>
            <consortium name="Pathogen Informatics"/>
        </authorList>
    </citation>
    <scope>NUCLEOTIDE SEQUENCE [LARGE SCALE GENOMIC DNA]</scope>
</reference>
<evidence type="ECO:0000313" key="6">
    <source>
        <dbReference type="Proteomes" id="UP000050794"/>
    </source>
</evidence>
<comment type="similarity">
    <text evidence="3">Belongs to the TTC27 family.</text>
</comment>
<evidence type="ECO:0000256" key="4">
    <source>
        <dbReference type="PROSITE-ProRule" id="PRU00339"/>
    </source>
</evidence>
<feature type="repeat" description="TPR" evidence="4">
    <location>
        <begin position="466"/>
        <end position="499"/>
    </location>
</feature>
<organism evidence="6 7">
    <name type="scientific">Toxocara canis</name>
    <name type="common">Canine roundworm</name>
    <dbReference type="NCBI Taxonomy" id="6265"/>
    <lineage>
        <taxon>Eukaryota</taxon>
        <taxon>Metazoa</taxon>
        <taxon>Ecdysozoa</taxon>
        <taxon>Nematoda</taxon>
        <taxon>Chromadorea</taxon>
        <taxon>Rhabditida</taxon>
        <taxon>Spirurina</taxon>
        <taxon>Ascaridomorpha</taxon>
        <taxon>Ascaridoidea</taxon>
        <taxon>Toxocaridae</taxon>
        <taxon>Toxocara</taxon>
    </lineage>
</organism>
<dbReference type="InterPro" id="IPR044244">
    <property type="entry name" value="TTC27/Emw1"/>
</dbReference>